<name>A0AC34QGZ7_9BILA</name>
<reference evidence="2" key="1">
    <citation type="submission" date="2022-11" db="UniProtKB">
        <authorList>
            <consortium name="WormBaseParasite"/>
        </authorList>
    </citation>
    <scope>IDENTIFICATION</scope>
</reference>
<dbReference type="WBParaSite" id="JU765_v2.g16276.t1">
    <property type="protein sequence ID" value="JU765_v2.g16276.t1"/>
    <property type="gene ID" value="JU765_v2.g16276"/>
</dbReference>
<accession>A0AC34QGZ7</accession>
<evidence type="ECO:0000313" key="1">
    <source>
        <dbReference type="Proteomes" id="UP000887576"/>
    </source>
</evidence>
<protein>
    <submittedName>
        <fullName evidence="2">MD-2-related lipid-recognition domain-containing protein</fullName>
    </submittedName>
</protein>
<sequence>MKAVIFFLVFAGVYGCEQWPNGTDWASCGTKAVYYKLWPTDQNNNPEYPIHLGKPLIAHANLTNLGSVYSNLKLSIKIYEWGGWTGCSWHELPTFGLLTNLDACANGVKCPIPTGNQILDVTLDFSKFQSIIDLLKDNAPYQIWMQLQDVPTGDTTCVTVQARALLH</sequence>
<dbReference type="Proteomes" id="UP000887576">
    <property type="component" value="Unplaced"/>
</dbReference>
<organism evidence="1 2">
    <name type="scientific">Panagrolaimus sp. JU765</name>
    <dbReference type="NCBI Taxonomy" id="591449"/>
    <lineage>
        <taxon>Eukaryota</taxon>
        <taxon>Metazoa</taxon>
        <taxon>Ecdysozoa</taxon>
        <taxon>Nematoda</taxon>
        <taxon>Chromadorea</taxon>
        <taxon>Rhabditida</taxon>
        <taxon>Tylenchina</taxon>
        <taxon>Panagrolaimomorpha</taxon>
        <taxon>Panagrolaimoidea</taxon>
        <taxon>Panagrolaimidae</taxon>
        <taxon>Panagrolaimus</taxon>
    </lineage>
</organism>
<evidence type="ECO:0000313" key="2">
    <source>
        <dbReference type="WBParaSite" id="JU765_v2.g16276.t1"/>
    </source>
</evidence>
<proteinExistence type="predicted"/>